<dbReference type="RefSeq" id="WP_154714679.1">
    <property type="nucleotide sequence ID" value="NZ_CP029989.1"/>
</dbReference>
<dbReference type="AlphaFoldDB" id="A0A7U5YHI0"/>
<protein>
    <submittedName>
        <fullName evidence="1">Uncharacterized protein</fullName>
    </submittedName>
</protein>
<sequence length="79" mass="8655">MKNIIVTISDLYELKKGVMSAGSVAFKVVQGGKVLIEDTLHGNVSGDYKKRYPVNCDAGPLFVQHNNPEKNFKITASVM</sequence>
<gene>
    <name evidence="1" type="ORF">DOE59_16500</name>
</gene>
<evidence type="ECO:0000313" key="2">
    <source>
        <dbReference type="Proteomes" id="UP000252003"/>
    </source>
</evidence>
<name>A0A7U5YHI0_SALDZ</name>
<proteinExistence type="predicted"/>
<organism evidence="1 2">
    <name type="scientific">Salmonella enterica subsp. diarizonae serovar 48:i:z</name>
    <dbReference type="NCBI Taxonomy" id="1192842"/>
    <lineage>
        <taxon>Bacteria</taxon>
        <taxon>Pseudomonadati</taxon>
        <taxon>Pseudomonadota</taxon>
        <taxon>Gammaproteobacteria</taxon>
        <taxon>Enterobacterales</taxon>
        <taxon>Enterobacteriaceae</taxon>
        <taxon>Salmonella</taxon>
    </lineage>
</organism>
<evidence type="ECO:0000313" key="1">
    <source>
        <dbReference type="EMBL" id="AXC73024.1"/>
    </source>
</evidence>
<dbReference type="Proteomes" id="UP000252003">
    <property type="component" value="Chromosome"/>
</dbReference>
<dbReference type="EMBL" id="CP029989">
    <property type="protein sequence ID" value="AXC73024.1"/>
    <property type="molecule type" value="Genomic_DNA"/>
</dbReference>
<reference evidence="1 2" key="1">
    <citation type="submission" date="2018-06" db="EMBL/GenBank/DDBJ databases">
        <title>Salmonella Enterica genomes from various sources.</title>
        <authorList>
            <person name="Nash J.H.E."/>
            <person name="Robertson J."/>
            <person name="Bessonov K."/>
        </authorList>
    </citation>
    <scope>NUCLEOTIDE SEQUENCE [LARGE SCALE GENOMIC DNA]</scope>
    <source>
        <strain evidence="1 2">SA20121591</strain>
    </source>
</reference>
<accession>A0A7U5YHI0</accession>